<organism evidence="12 13">
    <name type="scientific">[Candida] anglica</name>
    <dbReference type="NCBI Taxonomy" id="148631"/>
    <lineage>
        <taxon>Eukaryota</taxon>
        <taxon>Fungi</taxon>
        <taxon>Dikarya</taxon>
        <taxon>Ascomycota</taxon>
        <taxon>Saccharomycotina</taxon>
        <taxon>Pichiomycetes</taxon>
        <taxon>Debaryomycetaceae</taxon>
        <taxon>Kurtzmaniella</taxon>
    </lineage>
</organism>
<comment type="subcellular location">
    <subcellularLocation>
        <location evidence="1 9">Nucleus</location>
    </subcellularLocation>
</comment>
<feature type="domain" description="PHD-type" evidence="11">
    <location>
        <begin position="344"/>
        <end position="393"/>
    </location>
</feature>
<dbReference type="Gene3D" id="6.10.140.1740">
    <property type="match status" value="1"/>
</dbReference>
<name>A0ABP0EP65_9ASCO</name>
<dbReference type="PANTHER" id="PTHR10333:SF42">
    <property type="entry name" value="INHIBITOR OF GROWTH PROTEIN 5"/>
    <property type="match status" value="1"/>
</dbReference>
<dbReference type="PANTHER" id="PTHR10333">
    <property type="entry name" value="INHIBITOR OF GROWTH PROTEIN"/>
    <property type="match status" value="1"/>
</dbReference>
<keyword evidence="4 8" id="KW-0863">Zinc-finger</keyword>
<evidence type="ECO:0000256" key="10">
    <source>
        <dbReference type="SAM" id="MobiDB-lite"/>
    </source>
</evidence>
<dbReference type="InterPro" id="IPR028651">
    <property type="entry name" value="ING_fam"/>
</dbReference>
<dbReference type="EMBL" id="OZ004260">
    <property type="protein sequence ID" value="CAK7921037.1"/>
    <property type="molecule type" value="Genomic_DNA"/>
</dbReference>
<evidence type="ECO:0000313" key="12">
    <source>
        <dbReference type="EMBL" id="CAK7921037.1"/>
    </source>
</evidence>
<dbReference type="PROSITE" id="PS01359">
    <property type="entry name" value="ZF_PHD_1"/>
    <property type="match status" value="1"/>
</dbReference>
<evidence type="ECO:0000256" key="3">
    <source>
        <dbReference type="ARBA" id="ARBA00022723"/>
    </source>
</evidence>
<reference evidence="12 13" key="1">
    <citation type="submission" date="2024-01" db="EMBL/GenBank/DDBJ databases">
        <authorList>
            <consortium name="Genoscope - CEA"/>
            <person name="William W."/>
        </authorList>
    </citation>
    <scope>NUCLEOTIDE SEQUENCE [LARGE SCALE GENOMIC DNA]</scope>
    <source>
        <strain evidence="12 13">29B2s-10</strain>
    </source>
</reference>
<protein>
    <recommendedName>
        <fullName evidence="9">Chromatin modification-related protein</fullName>
    </recommendedName>
</protein>
<dbReference type="InterPro" id="IPR013083">
    <property type="entry name" value="Znf_RING/FYVE/PHD"/>
</dbReference>
<keyword evidence="6 9" id="KW-0156">Chromatin regulator</keyword>
<comment type="subunit">
    <text evidence="9">Component of an histone acetyltransferase complex. Interacts with H3K4me3 and to a lesser extent with H3K4me2.</text>
</comment>
<dbReference type="PROSITE" id="PS50016">
    <property type="entry name" value="ZF_PHD_2"/>
    <property type="match status" value="1"/>
</dbReference>
<dbReference type="SMART" id="SM01408">
    <property type="entry name" value="ING"/>
    <property type="match status" value="1"/>
</dbReference>
<feature type="compositionally biased region" description="Low complexity" evidence="10">
    <location>
        <begin position="178"/>
        <end position="196"/>
    </location>
</feature>
<dbReference type="CDD" id="cd15505">
    <property type="entry name" value="PHD_ING"/>
    <property type="match status" value="1"/>
</dbReference>
<sequence>MSNYQDLPSRQKSQRLINKMKSSKVQQFNRYKQRARNITNATELLPGLNDISDAFEALPLDIIKYFTLLKEIDAKCINSVPQINNSIKNYIDCLHESNPKVEKLTKQSKIKRLTNIRDKIHEIIPCLEEKMHVTSVATDSLHKHMFRINNDYKLILNNNEIPEAIRIGPLNHPAMIMDSSSPSDHSNPNRSAQSQRSESRREALAAKKANKDSGYEDDEPNTGNSNGNGSTNSSSATVGKKKKTSNNNNNNNTNGNKDGSPATDAVPSVGGPITGTKVGTNNNVGAPSKKRPRKEQEEISRPGTPNGGVGSNGSKKRATKPKKEDQSAISETPHGNASTQNNEPTYCYCNQVSFGEMVGCDGDDCKREWFHLPCIGFKNPPKGKWYCDECLVKMKKTKKI</sequence>
<dbReference type="Gene3D" id="3.30.40.10">
    <property type="entry name" value="Zinc/RING finger domain, C3HC4 (zinc finger)"/>
    <property type="match status" value="1"/>
</dbReference>
<dbReference type="CDD" id="cd17016">
    <property type="entry name" value="ING_Pho23p_like"/>
    <property type="match status" value="1"/>
</dbReference>
<dbReference type="InterPro" id="IPR019787">
    <property type="entry name" value="Znf_PHD-finger"/>
</dbReference>
<evidence type="ECO:0000256" key="8">
    <source>
        <dbReference type="PROSITE-ProRule" id="PRU00146"/>
    </source>
</evidence>
<feature type="region of interest" description="Disordered" evidence="10">
    <location>
        <begin position="173"/>
        <end position="340"/>
    </location>
</feature>
<keyword evidence="7 9" id="KW-0539">Nucleus</keyword>
<evidence type="ECO:0000313" key="13">
    <source>
        <dbReference type="Proteomes" id="UP001497600"/>
    </source>
</evidence>
<evidence type="ECO:0000259" key="11">
    <source>
        <dbReference type="PROSITE" id="PS50016"/>
    </source>
</evidence>
<proteinExistence type="inferred from homology"/>
<evidence type="ECO:0000256" key="9">
    <source>
        <dbReference type="RuleBase" id="RU361213"/>
    </source>
</evidence>
<dbReference type="SUPFAM" id="SSF57903">
    <property type="entry name" value="FYVE/PHD zinc finger"/>
    <property type="match status" value="1"/>
</dbReference>
<evidence type="ECO:0000256" key="2">
    <source>
        <dbReference type="ARBA" id="ARBA00010210"/>
    </source>
</evidence>
<evidence type="ECO:0000256" key="1">
    <source>
        <dbReference type="ARBA" id="ARBA00004123"/>
    </source>
</evidence>
<evidence type="ECO:0000256" key="7">
    <source>
        <dbReference type="ARBA" id="ARBA00023242"/>
    </source>
</evidence>
<dbReference type="SMART" id="SM00249">
    <property type="entry name" value="PHD"/>
    <property type="match status" value="1"/>
</dbReference>
<dbReference type="InterPro" id="IPR001965">
    <property type="entry name" value="Znf_PHD"/>
</dbReference>
<accession>A0ABP0EP65</accession>
<dbReference type="Pfam" id="PF12998">
    <property type="entry name" value="ING"/>
    <property type="match status" value="1"/>
</dbReference>
<dbReference type="InterPro" id="IPR019786">
    <property type="entry name" value="Zinc_finger_PHD-type_CS"/>
</dbReference>
<dbReference type="InterPro" id="IPR024610">
    <property type="entry name" value="ING_N_histone-binding"/>
</dbReference>
<evidence type="ECO:0000256" key="4">
    <source>
        <dbReference type="ARBA" id="ARBA00022771"/>
    </source>
</evidence>
<feature type="compositionally biased region" description="Low complexity" evidence="10">
    <location>
        <begin position="221"/>
        <end position="235"/>
    </location>
</feature>
<dbReference type="Proteomes" id="UP001497600">
    <property type="component" value="Chromosome H"/>
</dbReference>
<evidence type="ECO:0000256" key="5">
    <source>
        <dbReference type="ARBA" id="ARBA00022833"/>
    </source>
</evidence>
<feature type="compositionally biased region" description="Low complexity" evidence="10">
    <location>
        <begin position="245"/>
        <end position="257"/>
    </location>
</feature>
<dbReference type="InterPro" id="IPR011011">
    <property type="entry name" value="Znf_FYVE_PHD"/>
</dbReference>
<keyword evidence="13" id="KW-1185">Reference proteome</keyword>
<keyword evidence="5 9" id="KW-0862">Zinc</keyword>
<comment type="domain">
    <text evidence="9">The PHD-type zinc finger mediates the binding to H3K4me3.</text>
</comment>
<feature type="compositionally biased region" description="Polar residues" evidence="10">
    <location>
        <begin position="327"/>
        <end position="340"/>
    </location>
</feature>
<feature type="compositionally biased region" description="Basic and acidic residues" evidence="10">
    <location>
        <begin position="197"/>
        <end position="214"/>
    </location>
</feature>
<comment type="function">
    <text evidence="9">Component of an histone acetyltransferase complex.</text>
</comment>
<evidence type="ECO:0000256" key="6">
    <source>
        <dbReference type="ARBA" id="ARBA00022853"/>
    </source>
</evidence>
<keyword evidence="3 9" id="KW-0479">Metal-binding</keyword>
<gene>
    <name evidence="12" type="primary">PHO23</name>
    <name evidence="12" type="ORF">CAAN4_H09406</name>
</gene>
<comment type="similarity">
    <text evidence="2 9">Belongs to the ING family.</text>
</comment>